<evidence type="ECO:0000313" key="3">
    <source>
        <dbReference type="Proteomes" id="UP000015106"/>
    </source>
</evidence>
<feature type="compositionally biased region" description="Low complexity" evidence="1">
    <location>
        <begin position="107"/>
        <end position="122"/>
    </location>
</feature>
<name>A0A8R7PPC6_TRIUA</name>
<proteinExistence type="predicted"/>
<sequence length="210" mass="22863">KKLTTSSVFTAKEASHRLQRPRHGATRFPRPILLASLRSPFLRPPPSLLPPQSPPPQHATTPLALGYHLPSTPLLSPWPPPTSTTRRPAPSWPRPPTRSSPRRRIPSRAAPTGSPSSWASRSPPLPAPSRVKAGTLGSSPASAATTNSAAATSKSVRAPRPQISLDFGSGFVVGVGIDRNRCLRFFYRARFWRKSYNFLGILVTLTMRSL</sequence>
<organism evidence="2 3">
    <name type="scientific">Triticum urartu</name>
    <name type="common">Red wild einkorn</name>
    <name type="synonym">Crithodium urartu</name>
    <dbReference type="NCBI Taxonomy" id="4572"/>
    <lineage>
        <taxon>Eukaryota</taxon>
        <taxon>Viridiplantae</taxon>
        <taxon>Streptophyta</taxon>
        <taxon>Embryophyta</taxon>
        <taxon>Tracheophyta</taxon>
        <taxon>Spermatophyta</taxon>
        <taxon>Magnoliopsida</taxon>
        <taxon>Liliopsida</taxon>
        <taxon>Poales</taxon>
        <taxon>Poaceae</taxon>
        <taxon>BOP clade</taxon>
        <taxon>Pooideae</taxon>
        <taxon>Triticodae</taxon>
        <taxon>Triticeae</taxon>
        <taxon>Triticinae</taxon>
        <taxon>Triticum</taxon>
    </lineage>
</organism>
<dbReference type="EnsemblPlants" id="TuG1812G0300001475.01.T01">
    <property type="protein sequence ID" value="TuG1812G0300001475.01.T01.cds389379"/>
    <property type="gene ID" value="TuG1812G0300001475.01"/>
</dbReference>
<accession>A0A8R7PPC6</accession>
<reference evidence="2" key="2">
    <citation type="submission" date="2018-03" db="EMBL/GenBank/DDBJ databases">
        <title>The Triticum urartu genome reveals the dynamic nature of wheat genome evolution.</title>
        <authorList>
            <person name="Ling H."/>
            <person name="Ma B."/>
            <person name="Shi X."/>
            <person name="Liu H."/>
            <person name="Dong L."/>
            <person name="Sun H."/>
            <person name="Cao Y."/>
            <person name="Gao Q."/>
            <person name="Zheng S."/>
            <person name="Li Y."/>
            <person name="Yu Y."/>
            <person name="Du H."/>
            <person name="Qi M."/>
            <person name="Li Y."/>
            <person name="Yu H."/>
            <person name="Cui Y."/>
            <person name="Wang N."/>
            <person name="Chen C."/>
            <person name="Wu H."/>
            <person name="Zhao Y."/>
            <person name="Zhang J."/>
            <person name="Li Y."/>
            <person name="Zhou W."/>
            <person name="Zhang B."/>
            <person name="Hu W."/>
            <person name="Eijk M."/>
            <person name="Tang J."/>
            <person name="Witsenboer H."/>
            <person name="Zhao S."/>
            <person name="Li Z."/>
            <person name="Zhang A."/>
            <person name="Wang D."/>
            <person name="Liang C."/>
        </authorList>
    </citation>
    <scope>NUCLEOTIDE SEQUENCE [LARGE SCALE GENOMIC DNA]</scope>
    <source>
        <strain evidence="2">cv. G1812</strain>
    </source>
</reference>
<reference evidence="3" key="1">
    <citation type="journal article" date="2013" name="Nature">
        <title>Draft genome of the wheat A-genome progenitor Triticum urartu.</title>
        <authorList>
            <person name="Ling H.Q."/>
            <person name="Zhao S."/>
            <person name="Liu D."/>
            <person name="Wang J."/>
            <person name="Sun H."/>
            <person name="Zhang C."/>
            <person name="Fan H."/>
            <person name="Li D."/>
            <person name="Dong L."/>
            <person name="Tao Y."/>
            <person name="Gao C."/>
            <person name="Wu H."/>
            <person name="Li Y."/>
            <person name="Cui Y."/>
            <person name="Guo X."/>
            <person name="Zheng S."/>
            <person name="Wang B."/>
            <person name="Yu K."/>
            <person name="Liang Q."/>
            <person name="Yang W."/>
            <person name="Lou X."/>
            <person name="Chen J."/>
            <person name="Feng M."/>
            <person name="Jian J."/>
            <person name="Zhang X."/>
            <person name="Luo G."/>
            <person name="Jiang Y."/>
            <person name="Liu J."/>
            <person name="Wang Z."/>
            <person name="Sha Y."/>
            <person name="Zhang B."/>
            <person name="Wu H."/>
            <person name="Tang D."/>
            <person name="Shen Q."/>
            <person name="Xue P."/>
            <person name="Zou S."/>
            <person name="Wang X."/>
            <person name="Liu X."/>
            <person name="Wang F."/>
            <person name="Yang Y."/>
            <person name="An X."/>
            <person name="Dong Z."/>
            <person name="Zhang K."/>
            <person name="Zhang X."/>
            <person name="Luo M.C."/>
            <person name="Dvorak J."/>
            <person name="Tong Y."/>
            <person name="Wang J."/>
            <person name="Yang H."/>
            <person name="Li Z."/>
            <person name="Wang D."/>
            <person name="Zhang A."/>
            <person name="Wang J."/>
        </authorList>
    </citation>
    <scope>NUCLEOTIDE SEQUENCE</scope>
    <source>
        <strain evidence="3">cv. G1812</strain>
    </source>
</reference>
<dbReference type="AlphaFoldDB" id="A0A8R7PPC6"/>
<evidence type="ECO:0000256" key="1">
    <source>
        <dbReference type="SAM" id="MobiDB-lite"/>
    </source>
</evidence>
<keyword evidence="3" id="KW-1185">Reference proteome</keyword>
<evidence type="ECO:0000313" key="2">
    <source>
        <dbReference type="EnsemblPlants" id="TuG1812G0300001475.01.T01.cds389379"/>
    </source>
</evidence>
<feature type="compositionally biased region" description="Low complexity" evidence="1">
    <location>
        <begin position="138"/>
        <end position="155"/>
    </location>
</feature>
<feature type="region of interest" description="Disordered" evidence="1">
    <location>
        <begin position="1"/>
        <end position="157"/>
    </location>
</feature>
<dbReference type="Gramene" id="TuG1812G0300001475.01.T01">
    <property type="protein sequence ID" value="TuG1812G0300001475.01.T01.cds389379"/>
    <property type="gene ID" value="TuG1812G0300001475.01"/>
</dbReference>
<dbReference type="Proteomes" id="UP000015106">
    <property type="component" value="Chromosome 3"/>
</dbReference>
<protein>
    <submittedName>
        <fullName evidence="2">Uncharacterized protein</fullName>
    </submittedName>
</protein>
<reference evidence="2" key="3">
    <citation type="submission" date="2022-06" db="UniProtKB">
        <authorList>
            <consortium name="EnsemblPlants"/>
        </authorList>
    </citation>
    <scope>IDENTIFICATION</scope>
</reference>
<gene>
    <name evidence="2" type="primary">LOC125543125</name>
</gene>
<feature type="compositionally biased region" description="Pro residues" evidence="1">
    <location>
        <begin position="42"/>
        <end position="57"/>
    </location>
</feature>